<dbReference type="PANTHER" id="PTHR47344">
    <property type="entry name" value="RING ZINC FINGER PROTEIN-RELATED"/>
    <property type="match status" value="1"/>
</dbReference>
<reference evidence="2 3" key="1">
    <citation type="journal article" date="2018" name="Proc. Natl. Acad. Sci. U.S.A.">
        <title>Draft genome sequence of Camellia sinensis var. sinensis provides insights into the evolution of the tea genome and tea quality.</title>
        <authorList>
            <person name="Wei C."/>
            <person name="Yang H."/>
            <person name="Wang S."/>
            <person name="Zhao J."/>
            <person name="Liu C."/>
            <person name="Gao L."/>
            <person name="Xia E."/>
            <person name="Lu Y."/>
            <person name="Tai Y."/>
            <person name="She G."/>
            <person name="Sun J."/>
            <person name="Cao H."/>
            <person name="Tong W."/>
            <person name="Gao Q."/>
            <person name="Li Y."/>
            <person name="Deng W."/>
            <person name="Jiang X."/>
            <person name="Wang W."/>
            <person name="Chen Q."/>
            <person name="Zhang S."/>
            <person name="Li H."/>
            <person name="Wu J."/>
            <person name="Wang P."/>
            <person name="Li P."/>
            <person name="Shi C."/>
            <person name="Zheng F."/>
            <person name="Jian J."/>
            <person name="Huang B."/>
            <person name="Shan D."/>
            <person name="Shi M."/>
            <person name="Fang C."/>
            <person name="Yue Y."/>
            <person name="Li F."/>
            <person name="Li D."/>
            <person name="Wei S."/>
            <person name="Han B."/>
            <person name="Jiang C."/>
            <person name="Yin Y."/>
            <person name="Xia T."/>
            <person name="Zhang Z."/>
            <person name="Bennetzen J.L."/>
            <person name="Zhao S."/>
            <person name="Wan X."/>
        </authorList>
    </citation>
    <scope>NUCLEOTIDE SEQUENCE [LARGE SCALE GENOMIC DNA]</scope>
    <source>
        <strain evidence="3">cv. Shuchazao</strain>
        <tissue evidence="2">Leaf</tissue>
    </source>
</reference>
<dbReference type="EMBL" id="SDRB02012150">
    <property type="protein sequence ID" value="THF98670.1"/>
    <property type="molecule type" value="Genomic_DNA"/>
</dbReference>
<keyword evidence="3" id="KW-1185">Reference proteome</keyword>
<name>A0A4S4D898_CAMSN</name>
<keyword evidence="1" id="KW-0175">Coiled coil</keyword>
<sequence length="489" mass="53274">MVVAQLPSLYVQSATKISIESSKTFNQSPFAAMSSTSSGELRREIEKLEGEVLGLRSAIERHQKDVEELSEEELDRSTLECVRLQERNMALAKELATLKLSCKELTAKCNVLGRGEARALRKFGKAKEKIKRLKIAVEVKNKEVSRALKASKKTILEGDILNDVDYNSNSSSISEDLAVEKNCFSRSEAASNTRSEVHRPCNKNGVLGSKSAFGRMKIGRKQSIVNEFANSPMFTCYVQAMFIPSVEALDTSYFMSRYVRNPEDENVGGGSDFDDMTETCSEAFGLLSFFTQPSNIAKHPSLLFHPIRPSVVASTSNPVVVASTSNPVESIIAIELGNGFGNGDEIRASPSLEMLQSSMRRVRSKEEDSHKDQAPFPLIALVETVTRPSYRLFNAFRAKSSVVEDCEAEKVSVGIKLALFAIEDIGCGSGSGSGSGKGGGVCSGGGLASGSGGRAHKDIIIARIRNVEELLDMFYLQTSIDPLKRQILL</sequence>
<proteinExistence type="predicted"/>
<accession>A0A4S4D898</accession>
<dbReference type="AlphaFoldDB" id="A0A4S4D898"/>
<evidence type="ECO:0000313" key="2">
    <source>
        <dbReference type="EMBL" id="THF98670.1"/>
    </source>
</evidence>
<organism evidence="2 3">
    <name type="scientific">Camellia sinensis var. sinensis</name>
    <name type="common">China tea</name>
    <dbReference type="NCBI Taxonomy" id="542762"/>
    <lineage>
        <taxon>Eukaryota</taxon>
        <taxon>Viridiplantae</taxon>
        <taxon>Streptophyta</taxon>
        <taxon>Embryophyta</taxon>
        <taxon>Tracheophyta</taxon>
        <taxon>Spermatophyta</taxon>
        <taxon>Magnoliopsida</taxon>
        <taxon>eudicotyledons</taxon>
        <taxon>Gunneridae</taxon>
        <taxon>Pentapetalae</taxon>
        <taxon>asterids</taxon>
        <taxon>Ericales</taxon>
        <taxon>Theaceae</taxon>
        <taxon>Camellia</taxon>
    </lineage>
</organism>
<dbReference type="PANTHER" id="PTHR47344:SF1">
    <property type="entry name" value="RING ZINC FINGER PROTEIN-RELATED"/>
    <property type="match status" value="1"/>
</dbReference>
<evidence type="ECO:0000313" key="3">
    <source>
        <dbReference type="Proteomes" id="UP000306102"/>
    </source>
</evidence>
<protein>
    <submittedName>
        <fullName evidence="2">Uncharacterized protein</fullName>
    </submittedName>
</protein>
<comment type="caution">
    <text evidence="2">The sequence shown here is derived from an EMBL/GenBank/DDBJ whole genome shotgun (WGS) entry which is preliminary data.</text>
</comment>
<dbReference type="Proteomes" id="UP000306102">
    <property type="component" value="Unassembled WGS sequence"/>
</dbReference>
<gene>
    <name evidence="2" type="ORF">TEA_026759</name>
</gene>
<feature type="coiled-coil region" evidence="1">
    <location>
        <begin position="38"/>
        <end position="108"/>
    </location>
</feature>
<evidence type="ECO:0000256" key="1">
    <source>
        <dbReference type="SAM" id="Coils"/>
    </source>
</evidence>